<accession>A0A0K2VY37</accession>
<dbReference type="InterPro" id="IPR029063">
    <property type="entry name" value="SAM-dependent_MTases_sf"/>
</dbReference>
<evidence type="ECO:0000313" key="3">
    <source>
        <dbReference type="Proteomes" id="UP000182888"/>
    </source>
</evidence>
<dbReference type="Gene3D" id="3.40.50.150">
    <property type="entry name" value="Vaccinia Virus protein VP39"/>
    <property type="match status" value="1"/>
</dbReference>
<reference evidence="3" key="1">
    <citation type="submission" date="2014-08" db="EMBL/GenBank/DDBJ databases">
        <authorList>
            <person name="Edwards T."/>
        </authorList>
    </citation>
    <scope>NUCLEOTIDE SEQUENCE [LARGE SCALE GENOMIC DNA]</scope>
</reference>
<dbReference type="Proteomes" id="UP000182888">
    <property type="component" value="Unassembled WGS sequence"/>
</dbReference>
<proteinExistence type="predicted"/>
<dbReference type="InterPro" id="IPR006342">
    <property type="entry name" value="FkbM_mtfrase"/>
</dbReference>
<organism evidence="2 3">
    <name type="scientific">Mesorhizobium plurifarium</name>
    <dbReference type="NCBI Taxonomy" id="69974"/>
    <lineage>
        <taxon>Bacteria</taxon>
        <taxon>Pseudomonadati</taxon>
        <taxon>Pseudomonadota</taxon>
        <taxon>Alphaproteobacteria</taxon>
        <taxon>Hyphomicrobiales</taxon>
        <taxon>Phyllobacteriaceae</taxon>
        <taxon>Mesorhizobium</taxon>
    </lineage>
</organism>
<gene>
    <name evidence="2" type="ORF">MPL1032_200021</name>
</gene>
<protein>
    <submittedName>
        <fullName evidence="2">Nodulation protein NoeI</fullName>
    </submittedName>
</protein>
<dbReference type="SUPFAM" id="SSF53335">
    <property type="entry name" value="S-adenosyl-L-methionine-dependent methyltransferases"/>
    <property type="match status" value="1"/>
</dbReference>
<sequence>MNGNSFEVEVIDLVDFLRNVGEPVSVLKMDIEGAEVECIESILDSGIHKSIGQILVETHEEIFTDLVDRTRALRERIGHEKIMNIDLSWV</sequence>
<dbReference type="AlphaFoldDB" id="A0A0K2VY37"/>
<dbReference type="EMBL" id="CCND01000013">
    <property type="protein sequence ID" value="CDX57051.1"/>
    <property type="molecule type" value="Genomic_DNA"/>
</dbReference>
<evidence type="ECO:0000313" key="2">
    <source>
        <dbReference type="EMBL" id="CDX57051.1"/>
    </source>
</evidence>
<feature type="domain" description="Methyltransferase FkbM" evidence="1">
    <location>
        <begin position="4"/>
        <end position="62"/>
    </location>
</feature>
<dbReference type="Pfam" id="PF05050">
    <property type="entry name" value="Methyltransf_21"/>
    <property type="match status" value="1"/>
</dbReference>
<name>A0A0K2VY37_MESPL</name>
<evidence type="ECO:0000259" key="1">
    <source>
        <dbReference type="Pfam" id="PF05050"/>
    </source>
</evidence>